<keyword evidence="4" id="KW-1185">Reference proteome</keyword>
<protein>
    <submittedName>
        <fullName evidence="3">Cytochrome P450</fullName>
    </submittedName>
</protein>
<dbReference type="PANTHER" id="PTHR24305">
    <property type="entry name" value="CYTOCHROME P450"/>
    <property type="match status" value="1"/>
</dbReference>
<evidence type="ECO:0000313" key="3">
    <source>
        <dbReference type="EMBL" id="QCB93717.1"/>
    </source>
</evidence>
<dbReference type="Pfam" id="PF00067">
    <property type="entry name" value="p450"/>
    <property type="match status" value="1"/>
</dbReference>
<dbReference type="OrthoDB" id="7376058at2"/>
<reference evidence="3 4" key="1">
    <citation type="submission" date="2019-04" db="EMBL/GenBank/DDBJ databases">
        <title>Isolation and identification of Cellulomonas shaoxiangyii sp. Nov. isolated from feces of the Tibetan antelopes (Pantholops hodgsonii) in the Qinghai-Tibet plateau of China.</title>
        <authorList>
            <person name="Tian Z."/>
        </authorList>
    </citation>
    <scope>NUCLEOTIDE SEQUENCE [LARGE SCALE GENOMIC DNA]</scope>
    <source>
        <strain evidence="3 4">Z28</strain>
    </source>
</reference>
<evidence type="ECO:0000313" key="4">
    <source>
        <dbReference type="Proteomes" id="UP000296469"/>
    </source>
</evidence>
<dbReference type="SUPFAM" id="SSF48264">
    <property type="entry name" value="Cytochrome P450"/>
    <property type="match status" value="1"/>
</dbReference>
<dbReference type="GO" id="GO:0016705">
    <property type="term" value="F:oxidoreductase activity, acting on paired donors, with incorporation or reduction of molecular oxygen"/>
    <property type="evidence" value="ECO:0007669"/>
    <property type="project" value="InterPro"/>
</dbReference>
<dbReference type="InterPro" id="IPR001128">
    <property type="entry name" value="Cyt_P450"/>
</dbReference>
<dbReference type="Proteomes" id="UP000296469">
    <property type="component" value="Chromosome"/>
</dbReference>
<feature type="region of interest" description="Disordered" evidence="2">
    <location>
        <begin position="413"/>
        <end position="432"/>
    </location>
</feature>
<name>A0A4P7SJQ1_9CELL</name>
<accession>A0A4P7SJQ1</accession>
<dbReference type="KEGG" id="celz:E5225_09250"/>
<dbReference type="PANTHER" id="PTHR24305:SF166">
    <property type="entry name" value="CYTOCHROME P450 12A4, MITOCHONDRIAL-RELATED"/>
    <property type="match status" value="1"/>
</dbReference>
<dbReference type="GO" id="GO:0005506">
    <property type="term" value="F:iron ion binding"/>
    <property type="evidence" value="ECO:0007669"/>
    <property type="project" value="InterPro"/>
</dbReference>
<dbReference type="AlphaFoldDB" id="A0A4P7SJQ1"/>
<dbReference type="GO" id="GO:0004497">
    <property type="term" value="F:monooxygenase activity"/>
    <property type="evidence" value="ECO:0007669"/>
    <property type="project" value="InterPro"/>
</dbReference>
<organism evidence="3 4">
    <name type="scientific">Cellulomonas shaoxiangyii</name>
    <dbReference type="NCBI Taxonomy" id="2566013"/>
    <lineage>
        <taxon>Bacteria</taxon>
        <taxon>Bacillati</taxon>
        <taxon>Actinomycetota</taxon>
        <taxon>Actinomycetes</taxon>
        <taxon>Micrococcales</taxon>
        <taxon>Cellulomonadaceae</taxon>
        <taxon>Cellulomonas</taxon>
    </lineage>
</organism>
<proteinExistence type="inferred from homology"/>
<dbReference type="RefSeq" id="WP_135974773.1">
    <property type="nucleotide sequence ID" value="NZ_CP039291.1"/>
</dbReference>
<dbReference type="InterPro" id="IPR036396">
    <property type="entry name" value="Cyt_P450_sf"/>
</dbReference>
<sequence>MLTTVLAPMLARGPIVRRPRVGAAAERLGADARAADVLAGLAERYERRPVAVTLGRRRMVLPLHHDDGRAVLDLSPDPFSPASAEKRAALRHFQPRAVLISPLDERPVLRDWNERALETGRPVHSAGAGVVGALHAIADGVARSARASGALGFEDVDDALWAAARTVTLGPGAQDDATLVDELTALRRRANWAFAVPQDRALRARFTRRVLDHVRRAPLDSLAGAGVVRGGSPVLAATQVPHWMFAFDAARIALWRALAVVAARPGLQDAMRAEAVDAAAAGGVHELPLARAAVLESLRLWPTTLVILRETVAPTAWGDVVLPAGHGVSVVSSWFHRDRERRPAADTFGPAFWHGTTWVGPSGQDDGWLVVPFSAGPVVCPGADVVLLTASTLLSDLVRDVAWRPVSHPALADDPLPPTLSHTGLRLGAGTD</sequence>
<dbReference type="EMBL" id="CP039291">
    <property type="protein sequence ID" value="QCB93717.1"/>
    <property type="molecule type" value="Genomic_DNA"/>
</dbReference>
<gene>
    <name evidence="3" type="ORF">E5225_09250</name>
</gene>
<comment type="similarity">
    <text evidence="1">Belongs to the cytochrome P450 family.</text>
</comment>
<dbReference type="Gene3D" id="1.10.630.10">
    <property type="entry name" value="Cytochrome P450"/>
    <property type="match status" value="1"/>
</dbReference>
<dbReference type="GO" id="GO:0020037">
    <property type="term" value="F:heme binding"/>
    <property type="evidence" value="ECO:0007669"/>
    <property type="project" value="InterPro"/>
</dbReference>
<evidence type="ECO:0000256" key="1">
    <source>
        <dbReference type="ARBA" id="ARBA00010617"/>
    </source>
</evidence>
<dbReference type="InterPro" id="IPR050121">
    <property type="entry name" value="Cytochrome_P450_monoxygenase"/>
</dbReference>
<evidence type="ECO:0000256" key="2">
    <source>
        <dbReference type="SAM" id="MobiDB-lite"/>
    </source>
</evidence>